<dbReference type="GO" id="GO:0003723">
    <property type="term" value="F:RNA binding"/>
    <property type="evidence" value="ECO:0007669"/>
    <property type="project" value="TreeGrafter"/>
</dbReference>
<keyword evidence="3" id="KW-0539">Nucleus</keyword>
<sequence length="196" mass="21790">MRSDVALMRPSLFLVPWGCELNDTTPRCVVKEEDDLLEHLVYLRTVILGEDADDETHVLAVESRNMASVPEPVRIVSLRHSVLPMVCLDGFELLPPVSFILKSGTGPVYLNGQHLILEDDSDYEPTEDDIPDDVDADENSFDEGEIPRAEMQAVQQTPLAVQERLGVITSSASSTGMKRWSIYKGCPSLRQIPHST</sequence>
<gene>
    <name evidence="6" type="primary">LOC112540551</name>
</gene>
<feature type="domain" description="Nucleoplasmin core" evidence="4">
    <location>
        <begin position="17"/>
        <end position="116"/>
    </location>
</feature>
<dbReference type="OrthoDB" id="6075101at2759"/>
<dbReference type="GO" id="GO:0006338">
    <property type="term" value="P:chromatin remodeling"/>
    <property type="evidence" value="ECO:0007669"/>
    <property type="project" value="TreeGrafter"/>
</dbReference>
<dbReference type="GO" id="GO:0005654">
    <property type="term" value="C:nucleoplasm"/>
    <property type="evidence" value="ECO:0007669"/>
    <property type="project" value="TreeGrafter"/>
</dbReference>
<evidence type="ECO:0000256" key="3">
    <source>
        <dbReference type="ARBA" id="ARBA00023242"/>
    </source>
</evidence>
<name>A0A9F5MWR7_PYTBI</name>
<dbReference type="GO" id="GO:0005730">
    <property type="term" value="C:nucleolus"/>
    <property type="evidence" value="ECO:0007669"/>
    <property type="project" value="TreeGrafter"/>
</dbReference>
<comment type="subcellular location">
    <subcellularLocation>
        <location evidence="1">Nucleus</location>
    </subcellularLocation>
</comment>
<proteinExistence type="inferred from homology"/>
<dbReference type="GeneID" id="112540551"/>
<evidence type="ECO:0000259" key="4">
    <source>
        <dbReference type="Pfam" id="PF03066"/>
    </source>
</evidence>
<dbReference type="RefSeq" id="XP_025021997.1">
    <property type="nucleotide sequence ID" value="XM_025166229.1"/>
</dbReference>
<dbReference type="InterPro" id="IPR004301">
    <property type="entry name" value="Nucleoplasmin"/>
</dbReference>
<dbReference type="PANTHER" id="PTHR22747">
    <property type="entry name" value="NUCLEOPLASMIN"/>
    <property type="match status" value="1"/>
</dbReference>
<dbReference type="GO" id="GO:0042393">
    <property type="term" value="F:histone binding"/>
    <property type="evidence" value="ECO:0007669"/>
    <property type="project" value="TreeGrafter"/>
</dbReference>
<dbReference type="GO" id="GO:0003682">
    <property type="term" value="F:chromatin binding"/>
    <property type="evidence" value="ECO:0007669"/>
    <property type="project" value="TreeGrafter"/>
</dbReference>
<dbReference type="InterPro" id="IPR024057">
    <property type="entry name" value="Nucleoplasmin_core_dom"/>
</dbReference>
<evidence type="ECO:0000256" key="2">
    <source>
        <dbReference type="ARBA" id="ARBA00010744"/>
    </source>
</evidence>
<dbReference type="Gene3D" id="2.60.120.340">
    <property type="entry name" value="Nucleoplasmin core domain"/>
    <property type="match status" value="1"/>
</dbReference>
<keyword evidence="5" id="KW-1185">Reference proteome</keyword>
<dbReference type="GO" id="GO:0005737">
    <property type="term" value="C:cytoplasm"/>
    <property type="evidence" value="ECO:0007669"/>
    <property type="project" value="TreeGrafter"/>
</dbReference>
<dbReference type="AlphaFoldDB" id="A0A9F5MWR7"/>
<evidence type="ECO:0000313" key="5">
    <source>
        <dbReference type="Proteomes" id="UP000695026"/>
    </source>
</evidence>
<evidence type="ECO:0000256" key="1">
    <source>
        <dbReference type="ARBA" id="ARBA00004123"/>
    </source>
</evidence>
<accession>A0A9F5MWR7</accession>
<protein>
    <submittedName>
        <fullName evidence="6">Nucleoplasmin-like</fullName>
    </submittedName>
</protein>
<reference evidence="6" key="1">
    <citation type="submission" date="2025-08" db="UniProtKB">
        <authorList>
            <consortium name="RefSeq"/>
        </authorList>
    </citation>
    <scope>IDENTIFICATION</scope>
    <source>
        <tissue evidence="6">Liver</tissue>
    </source>
</reference>
<dbReference type="Proteomes" id="UP000695026">
    <property type="component" value="Unplaced"/>
</dbReference>
<evidence type="ECO:0000313" key="6">
    <source>
        <dbReference type="RefSeq" id="XP_025021997.1"/>
    </source>
</evidence>
<dbReference type="SUPFAM" id="SSF69203">
    <property type="entry name" value="Nucleoplasmin-like core domain"/>
    <property type="match status" value="1"/>
</dbReference>
<comment type="similarity">
    <text evidence="2">Belongs to the nucleoplasmin family.</text>
</comment>
<dbReference type="KEGG" id="pbi:112540551"/>
<dbReference type="InterPro" id="IPR036824">
    <property type="entry name" value="Nucleoplasmin_core_dom_sf"/>
</dbReference>
<dbReference type="Pfam" id="PF03066">
    <property type="entry name" value="Nucleoplasmin"/>
    <property type="match status" value="1"/>
</dbReference>
<organism evidence="5 6">
    <name type="scientific">Python bivittatus</name>
    <name type="common">Burmese python</name>
    <name type="synonym">Python molurus bivittatus</name>
    <dbReference type="NCBI Taxonomy" id="176946"/>
    <lineage>
        <taxon>Eukaryota</taxon>
        <taxon>Metazoa</taxon>
        <taxon>Chordata</taxon>
        <taxon>Craniata</taxon>
        <taxon>Vertebrata</taxon>
        <taxon>Euteleostomi</taxon>
        <taxon>Lepidosauria</taxon>
        <taxon>Squamata</taxon>
        <taxon>Bifurcata</taxon>
        <taxon>Unidentata</taxon>
        <taxon>Episquamata</taxon>
        <taxon>Toxicofera</taxon>
        <taxon>Serpentes</taxon>
        <taxon>Henophidia</taxon>
        <taxon>Pythonidae</taxon>
        <taxon>Python</taxon>
    </lineage>
</organism>
<dbReference type="OMA" id="PWGCELN"/>
<dbReference type="PANTHER" id="PTHR22747:SF39">
    <property type="entry name" value="NUCLEOPLASMIN CORE DOMAIN-CONTAINING PROTEIN"/>
    <property type="match status" value="1"/>
</dbReference>